<dbReference type="PANTHER" id="PTHR12773:SF0">
    <property type="entry name" value="MULTIFUNCTIONAL METHYLTRANSFERASE SUBUNIT TRM112-LIKE PROTEIN"/>
    <property type="match status" value="1"/>
</dbReference>
<dbReference type="PhylomeDB" id="T1J7S4"/>
<name>T1J7S4_STRMM</name>
<keyword evidence="6" id="KW-0539">Nucleus</keyword>
<evidence type="ECO:0000256" key="6">
    <source>
        <dbReference type="ARBA" id="ARBA00023242"/>
    </source>
</evidence>
<dbReference type="STRING" id="126957.T1J7S4"/>
<keyword evidence="5" id="KW-0963">Cytoplasm</keyword>
<dbReference type="eggNOG" id="KOG1088">
    <property type="taxonomic scope" value="Eukaryota"/>
</dbReference>
<dbReference type="Pfam" id="PF03966">
    <property type="entry name" value="Trm112p"/>
    <property type="match status" value="1"/>
</dbReference>
<evidence type="ECO:0000256" key="2">
    <source>
        <dbReference type="ARBA" id="ARBA00004642"/>
    </source>
</evidence>
<dbReference type="GO" id="GO:0070476">
    <property type="term" value="P:rRNA (guanine-N7)-methylation"/>
    <property type="evidence" value="ECO:0007669"/>
    <property type="project" value="TreeGrafter"/>
</dbReference>
<dbReference type="EMBL" id="JH431939">
    <property type="status" value="NOT_ANNOTATED_CDS"/>
    <property type="molecule type" value="Genomic_DNA"/>
</dbReference>
<evidence type="ECO:0000256" key="4">
    <source>
        <dbReference type="ARBA" id="ARBA00019989"/>
    </source>
</evidence>
<evidence type="ECO:0000256" key="3">
    <source>
        <dbReference type="ARBA" id="ARBA00007980"/>
    </source>
</evidence>
<keyword evidence="9" id="KW-1185">Reference proteome</keyword>
<dbReference type="Proteomes" id="UP000014500">
    <property type="component" value="Unassembled WGS sequence"/>
</dbReference>
<comment type="similarity">
    <text evidence="3">Belongs to the TRM112 family.</text>
</comment>
<accession>T1J7S4</accession>
<dbReference type="CDD" id="cd21089">
    <property type="entry name" value="Trm112-like"/>
    <property type="match status" value="1"/>
</dbReference>
<comment type="subcellular location">
    <subcellularLocation>
        <location evidence="1">Cytoplasm</location>
        <location evidence="1">Perinuclear region</location>
    </subcellularLocation>
    <subcellularLocation>
        <location evidence="2">Nucleus</location>
        <location evidence="2">Nucleoplasm</location>
    </subcellularLocation>
</comment>
<dbReference type="GO" id="GO:0048471">
    <property type="term" value="C:perinuclear region of cytoplasm"/>
    <property type="evidence" value="ECO:0007669"/>
    <property type="project" value="UniProtKB-SubCell"/>
</dbReference>
<reference evidence="8" key="2">
    <citation type="submission" date="2015-02" db="UniProtKB">
        <authorList>
            <consortium name="EnsemblMetazoa"/>
        </authorList>
    </citation>
    <scope>IDENTIFICATION</scope>
</reference>
<evidence type="ECO:0000256" key="5">
    <source>
        <dbReference type="ARBA" id="ARBA00022490"/>
    </source>
</evidence>
<sequence length="126" mass="14043">MKLLTHNMLSSKCIKGVNVGFPLGITAREIKVNDVDFNPDFVSRIIPKLDWTAFTQAAESVSIGHLTDLPKSVIADFENNTDFLKKVHHVLLEVEVVNGDLICPETKRIFPISDGIPNMLLNEDEV</sequence>
<dbReference type="GO" id="GO:0005654">
    <property type="term" value="C:nucleoplasm"/>
    <property type="evidence" value="ECO:0007669"/>
    <property type="project" value="UniProtKB-SubCell"/>
</dbReference>
<dbReference type="OMA" id="NMLTSKC"/>
<proteinExistence type="inferred from homology"/>
<evidence type="ECO:0000256" key="7">
    <source>
        <dbReference type="ARBA" id="ARBA00030516"/>
    </source>
</evidence>
<dbReference type="AlphaFoldDB" id="T1J7S4"/>
<evidence type="ECO:0000256" key="1">
    <source>
        <dbReference type="ARBA" id="ARBA00004556"/>
    </source>
</evidence>
<dbReference type="GO" id="GO:0046982">
    <property type="term" value="F:protein heterodimerization activity"/>
    <property type="evidence" value="ECO:0007669"/>
    <property type="project" value="InterPro"/>
</dbReference>
<dbReference type="PANTHER" id="PTHR12773">
    <property type="entry name" value="UPF0315 PROTEIN-RELATED"/>
    <property type="match status" value="1"/>
</dbReference>
<reference evidence="9" key="1">
    <citation type="submission" date="2011-05" db="EMBL/GenBank/DDBJ databases">
        <authorList>
            <person name="Richards S.R."/>
            <person name="Qu J."/>
            <person name="Jiang H."/>
            <person name="Jhangiani S.N."/>
            <person name="Agravi P."/>
            <person name="Goodspeed R."/>
            <person name="Gross S."/>
            <person name="Mandapat C."/>
            <person name="Jackson L."/>
            <person name="Mathew T."/>
            <person name="Pu L."/>
            <person name="Thornton R."/>
            <person name="Saada N."/>
            <person name="Wilczek-Boney K.B."/>
            <person name="Lee S."/>
            <person name="Kovar C."/>
            <person name="Wu Y."/>
            <person name="Scherer S.E."/>
            <person name="Worley K.C."/>
            <person name="Muzny D.M."/>
            <person name="Gibbs R."/>
        </authorList>
    </citation>
    <scope>NUCLEOTIDE SEQUENCE</scope>
    <source>
        <strain evidence="9">Brora</strain>
    </source>
</reference>
<evidence type="ECO:0000313" key="8">
    <source>
        <dbReference type="EnsemblMetazoa" id="SMAR009729-PA"/>
    </source>
</evidence>
<dbReference type="Gene3D" id="2.20.25.10">
    <property type="match status" value="1"/>
</dbReference>
<dbReference type="InterPro" id="IPR005651">
    <property type="entry name" value="Trm112-like"/>
</dbReference>
<evidence type="ECO:0000313" key="9">
    <source>
        <dbReference type="Proteomes" id="UP000014500"/>
    </source>
</evidence>
<dbReference type="SUPFAM" id="SSF158997">
    <property type="entry name" value="Trm112p-like"/>
    <property type="match status" value="1"/>
</dbReference>
<dbReference type="EnsemblMetazoa" id="SMAR009729-RA">
    <property type="protein sequence ID" value="SMAR009729-PA"/>
    <property type="gene ID" value="SMAR009729"/>
</dbReference>
<dbReference type="InterPro" id="IPR039127">
    <property type="entry name" value="Trm112"/>
</dbReference>
<dbReference type="GO" id="GO:0030488">
    <property type="term" value="P:tRNA methylation"/>
    <property type="evidence" value="ECO:0007669"/>
    <property type="project" value="TreeGrafter"/>
</dbReference>
<protein>
    <recommendedName>
        <fullName evidence="4">Multifunctional methyltransferase subunit TRM112-like protein</fullName>
    </recommendedName>
    <alternativeName>
        <fullName evidence="7">tRNA methyltransferase 112 homolog</fullName>
    </alternativeName>
</protein>
<dbReference type="HOGENOM" id="CLU_086140_2_0_1"/>
<organism evidence="8 9">
    <name type="scientific">Strigamia maritima</name>
    <name type="common">European centipede</name>
    <name type="synonym">Geophilus maritimus</name>
    <dbReference type="NCBI Taxonomy" id="126957"/>
    <lineage>
        <taxon>Eukaryota</taxon>
        <taxon>Metazoa</taxon>
        <taxon>Ecdysozoa</taxon>
        <taxon>Arthropoda</taxon>
        <taxon>Myriapoda</taxon>
        <taxon>Chilopoda</taxon>
        <taxon>Pleurostigmophora</taxon>
        <taxon>Geophilomorpha</taxon>
        <taxon>Linotaeniidae</taxon>
        <taxon>Strigamia</taxon>
    </lineage>
</organism>
<dbReference type="FunFam" id="2.20.25.10:FF:000015">
    <property type="entry name" value="Multifunctional methyltransferase subunit TRM112-like protein"/>
    <property type="match status" value="1"/>
</dbReference>